<proteinExistence type="predicted"/>
<feature type="transmembrane region" description="Helical" evidence="1">
    <location>
        <begin position="160"/>
        <end position="181"/>
    </location>
</feature>
<keyword evidence="1" id="KW-1133">Transmembrane helix</keyword>
<feature type="transmembrane region" description="Helical" evidence="1">
    <location>
        <begin position="6"/>
        <end position="28"/>
    </location>
</feature>
<sequence length="237" mass="25408">MSAVLKVILLSSFSGITVFLGGVLSKYLHHKLNSNRYKTAIFHSITAFGAGIILSALALVLVPEGMENLKLSFIIFLFLGGAISFFIIDRFIAKKGGKAGQLLAMLMDFIPEAIVLGAVFATDPKTGTLLAVFIGLQNLPESFNSYQDLIDSGMTSNRSLFILFLLSFSGIAGALGGYYLLTDFPSITSGLMMFASGGILYLIFQDIAPKVPIKQNWLPALGANLGFLIGIIGEKLI</sequence>
<comment type="caution">
    <text evidence="2">The sequence shown here is derived from an EMBL/GenBank/DDBJ whole genome shotgun (WGS) entry which is preliminary data.</text>
</comment>
<accession>A0ABS9ECX6</accession>
<dbReference type="Proteomes" id="UP001179363">
    <property type="component" value="Unassembled WGS sequence"/>
</dbReference>
<evidence type="ECO:0000313" key="2">
    <source>
        <dbReference type="EMBL" id="MCF4100633.1"/>
    </source>
</evidence>
<feature type="transmembrane region" description="Helical" evidence="1">
    <location>
        <begin position="40"/>
        <end position="63"/>
    </location>
</feature>
<evidence type="ECO:0000256" key="1">
    <source>
        <dbReference type="SAM" id="Phobius"/>
    </source>
</evidence>
<keyword evidence="1" id="KW-0472">Membrane</keyword>
<keyword evidence="1" id="KW-0812">Transmembrane</keyword>
<organism evidence="2 3">
    <name type="scientific">Gillisia lutea</name>
    <dbReference type="NCBI Taxonomy" id="2909668"/>
    <lineage>
        <taxon>Bacteria</taxon>
        <taxon>Pseudomonadati</taxon>
        <taxon>Bacteroidota</taxon>
        <taxon>Flavobacteriia</taxon>
        <taxon>Flavobacteriales</taxon>
        <taxon>Flavobacteriaceae</taxon>
        <taxon>Gillisia</taxon>
    </lineage>
</organism>
<protein>
    <submittedName>
        <fullName evidence="2">Divalent cation transporter</fullName>
    </submittedName>
</protein>
<feature type="transmembrane region" description="Helical" evidence="1">
    <location>
        <begin position="69"/>
        <end position="88"/>
    </location>
</feature>
<feature type="transmembrane region" description="Helical" evidence="1">
    <location>
        <begin position="187"/>
        <end position="204"/>
    </location>
</feature>
<keyword evidence="3" id="KW-1185">Reference proteome</keyword>
<name>A0ABS9ECX6_9FLAO</name>
<feature type="transmembrane region" description="Helical" evidence="1">
    <location>
        <begin position="216"/>
        <end position="233"/>
    </location>
</feature>
<gene>
    <name evidence="2" type="ORF">L1I30_03040</name>
</gene>
<dbReference type="EMBL" id="JAKGTH010000006">
    <property type="protein sequence ID" value="MCF4100633.1"/>
    <property type="molecule type" value="Genomic_DNA"/>
</dbReference>
<evidence type="ECO:0000313" key="3">
    <source>
        <dbReference type="Proteomes" id="UP001179363"/>
    </source>
</evidence>
<reference evidence="2" key="1">
    <citation type="submission" date="2022-01" db="EMBL/GenBank/DDBJ databases">
        <title>Gillisia lutea sp. nov., isolated from marine plastic residues from the Malvarosa beach (Valencia, Spain).</title>
        <authorList>
            <person name="Vidal-Verdu A."/>
            <person name="Molina-Menor E."/>
            <person name="Satari L."/>
            <person name="Pascual J."/>
            <person name="Pereto J."/>
            <person name="Porcar M."/>
        </authorList>
    </citation>
    <scope>NUCLEOTIDE SEQUENCE</scope>
    <source>
        <strain evidence="2">M10.2A</strain>
    </source>
</reference>
<dbReference type="RefSeq" id="WP_236132772.1">
    <property type="nucleotide sequence ID" value="NZ_JAKGTH010000006.1"/>
</dbReference>